<dbReference type="GO" id="GO:0016829">
    <property type="term" value="F:lyase activity"/>
    <property type="evidence" value="ECO:0007669"/>
    <property type="project" value="UniProtKB-KW"/>
</dbReference>
<evidence type="ECO:0000256" key="2">
    <source>
        <dbReference type="ARBA" id="ARBA00022617"/>
    </source>
</evidence>
<dbReference type="EMBL" id="KV878585">
    <property type="protein sequence ID" value="OJJ60256.1"/>
    <property type="molecule type" value="Genomic_DNA"/>
</dbReference>
<organism evidence="6 7">
    <name type="scientific">Aspergillus sydowii CBS 593.65</name>
    <dbReference type="NCBI Taxonomy" id="1036612"/>
    <lineage>
        <taxon>Eukaryota</taxon>
        <taxon>Fungi</taxon>
        <taxon>Dikarya</taxon>
        <taxon>Ascomycota</taxon>
        <taxon>Pezizomycotina</taxon>
        <taxon>Eurotiomycetes</taxon>
        <taxon>Eurotiomycetidae</taxon>
        <taxon>Eurotiales</taxon>
        <taxon>Aspergillaceae</taxon>
        <taxon>Aspergillus</taxon>
        <taxon>Aspergillus subgen. Nidulantes</taxon>
    </lineage>
</organism>
<dbReference type="RefSeq" id="XP_040704062.1">
    <property type="nucleotide sequence ID" value="XM_040846889.1"/>
</dbReference>
<keyword evidence="5" id="KW-0456">Lyase</keyword>
<dbReference type="AlphaFoldDB" id="A0A1L9TLF1"/>
<evidence type="ECO:0000313" key="6">
    <source>
        <dbReference type="EMBL" id="OJJ60256.1"/>
    </source>
</evidence>
<dbReference type="GeneID" id="63762962"/>
<protein>
    <recommendedName>
        <fullName evidence="8">Phenylacetaldoxime dehydratase</fullName>
    </recommendedName>
</protein>
<evidence type="ECO:0000256" key="3">
    <source>
        <dbReference type="ARBA" id="ARBA00022723"/>
    </source>
</evidence>
<evidence type="ECO:0000256" key="5">
    <source>
        <dbReference type="ARBA" id="ARBA00023239"/>
    </source>
</evidence>
<keyword evidence="7" id="KW-1185">Reference proteome</keyword>
<dbReference type="InterPro" id="IPR025702">
    <property type="entry name" value="OXD"/>
</dbReference>
<dbReference type="Proteomes" id="UP000184356">
    <property type="component" value="Unassembled WGS sequence"/>
</dbReference>
<evidence type="ECO:0000256" key="1">
    <source>
        <dbReference type="ARBA" id="ARBA00001970"/>
    </source>
</evidence>
<reference evidence="7" key="1">
    <citation type="journal article" date="2017" name="Genome Biol.">
        <title>Comparative genomics reveals high biological diversity and specific adaptations in the industrially and medically important fungal genus Aspergillus.</title>
        <authorList>
            <person name="de Vries R.P."/>
            <person name="Riley R."/>
            <person name="Wiebenga A."/>
            <person name="Aguilar-Osorio G."/>
            <person name="Amillis S."/>
            <person name="Uchima C.A."/>
            <person name="Anderluh G."/>
            <person name="Asadollahi M."/>
            <person name="Askin M."/>
            <person name="Barry K."/>
            <person name="Battaglia E."/>
            <person name="Bayram O."/>
            <person name="Benocci T."/>
            <person name="Braus-Stromeyer S.A."/>
            <person name="Caldana C."/>
            <person name="Canovas D."/>
            <person name="Cerqueira G.C."/>
            <person name="Chen F."/>
            <person name="Chen W."/>
            <person name="Choi C."/>
            <person name="Clum A."/>
            <person name="Dos Santos R.A."/>
            <person name="Damasio A.R."/>
            <person name="Diallinas G."/>
            <person name="Emri T."/>
            <person name="Fekete E."/>
            <person name="Flipphi M."/>
            <person name="Freyberg S."/>
            <person name="Gallo A."/>
            <person name="Gournas C."/>
            <person name="Habgood R."/>
            <person name="Hainaut M."/>
            <person name="Harispe M.L."/>
            <person name="Henrissat B."/>
            <person name="Hilden K.S."/>
            <person name="Hope R."/>
            <person name="Hossain A."/>
            <person name="Karabika E."/>
            <person name="Karaffa L."/>
            <person name="Karanyi Z."/>
            <person name="Krasevec N."/>
            <person name="Kuo A."/>
            <person name="Kusch H."/>
            <person name="LaButti K."/>
            <person name="Lagendijk E.L."/>
            <person name="Lapidus A."/>
            <person name="Levasseur A."/>
            <person name="Lindquist E."/>
            <person name="Lipzen A."/>
            <person name="Logrieco A.F."/>
            <person name="MacCabe A."/>
            <person name="Maekelae M.R."/>
            <person name="Malavazi I."/>
            <person name="Melin P."/>
            <person name="Meyer V."/>
            <person name="Mielnichuk N."/>
            <person name="Miskei M."/>
            <person name="Molnar A.P."/>
            <person name="Mule G."/>
            <person name="Ngan C.Y."/>
            <person name="Orejas M."/>
            <person name="Orosz E."/>
            <person name="Ouedraogo J.P."/>
            <person name="Overkamp K.M."/>
            <person name="Park H.-S."/>
            <person name="Perrone G."/>
            <person name="Piumi F."/>
            <person name="Punt P.J."/>
            <person name="Ram A.F."/>
            <person name="Ramon A."/>
            <person name="Rauscher S."/>
            <person name="Record E."/>
            <person name="Riano-Pachon D.M."/>
            <person name="Robert V."/>
            <person name="Roehrig J."/>
            <person name="Ruller R."/>
            <person name="Salamov A."/>
            <person name="Salih N.S."/>
            <person name="Samson R.A."/>
            <person name="Sandor E."/>
            <person name="Sanguinetti M."/>
            <person name="Schuetze T."/>
            <person name="Sepcic K."/>
            <person name="Shelest E."/>
            <person name="Sherlock G."/>
            <person name="Sophianopoulou V."/>
            <person name="Squina F.M."/>
            <person name="Sun H."/>
            <person name="Susca A."/>
            <person name="Todd R.B."/>
            <person name="Tsang A."/>
            <person name="Unkles S.E."/>
            <person name="van de Wiele N."/>
            <person name="van Rossen-Uffink D."/>
            <person name="Oliveira J.V."/>
            <person name="Vesth T.C."/>
            <person name="Visser J."/>
            <person name="Yu J.-H."/>
            <person name="Zhou M."/>
            <person name="Andersen M.R."/>
            <person name="Archer D.B."/>
            <person name="Baker S.E."/>
            <person name="Benoit I."/>
            <person name="Brakhage A.A."/>
            <person name="Braus G.H."/>
            <person name="Fischer R."/>
            <person name="Frisvad J.C."/>
            <person name="Goldman G.H."/>
            <person name="Houbraken J."/>
            <person name="Oakley B."/>
            <person name="Pocsi I."/>
            <person name="Scazzocchio C."/>
            <person name="Seiboth B."/>
            <person name="vanKuyk P.A."/>
            <person name="Wortman J."/>
            <person name="Dyer P.S."/>
            <person name="Grigoriev I.V."/>
        </authorList>
    </citation>
    <scope>NUCLEOTIDE SEQUENCE [LARGE SCALE GENOMIC DNA]</scope>
    <source>
        <strain evidence="7">CBS 593.65</strain>
    </source>
</reference>
<proteinExistence type="predicted"/>
<evidence type="ECO:0000256" key="4">
    <source>
        <dbReference type="ARBA" id="ARBA00023004"/>
    </source>
</evidence>
<keyword evidence="4" id="KW-0408">Iron</keyword>
<evidence type="ECO:0000313" key="7">
    <source>
        <dbReference type="Proteomes" id="UP000184356"/>
    </source>
</evidence>
<gene>
    <name evidence="6" type="ORF">ASPSYDRAFT_44683</name>
</gene>
<evidence type="ECO:0008006" key="8">
    <source>
        <dbReference type="Google" id="ProtNLM"/>
    </source>
</evidence>
<dbReference type="STRING" id="1036612.A0A1L9TLF1"/>
<keyword evidence="2" id="KW-0349">Heme</keyword>
<name>A0A1L9TLF1_9EURO</name>
<comment type="cofactor">
    <cofactor evidence="1">
        <name>heme b</name>
        <dbReference type="ChEBI" id="CHEBI:60344"/>
    </cofactor>
</comment>
<sequence>MFTIKRPSSGTFVYSLFGVQQPTSTISDQTQSLIKSLDCLFDGTDSHLDRVTQHGIIAPGEGKTQIWLATWASTAKFEQWWGSKPVVDFWACLPDDAGVWREIIHVPFSRTQYKTTQDWQSGQGVYFPHVPATKNGYWGWIRDSIEQLSKENRMDTPVVEALVPQRQADLSEKVRGRVLMDTFPENLCFNLERQDLSRMMEGEKSVWFDQFDRSVCKWMDDLTAAAPEAGILTSRMCYDESKGTYKEDESEFHKHTRKVELFFFKDLKSMERVGRSNKGHVELRNNILQTYGPGGQMSECGKLALWVETSVLKASEIVAEYIGCVPGTGFLAYRNHEAFQRR</sequence>
<dbReference type="VEuPathDB" id="FungiDB:ASPSYDRAFT_44683"/>
<dbReference type="Pfam" id="PF13816">
    <property type="entry name" value="Dehydratase_hem"/>
    <property type="match status" value="1"/>
</dbReference>
<dbReference type="OrthoDB" id="3465714at2759"/>
<accession>A0A1L9TLF1</accession>
<keyword evidence="3" id="KW-0479">Metal-binding</keyword>
<dbReference type="GO" id="GO:0046872">
    <property type="term" value="F:metal ion binding"/>
    <property type="evidence" value="ECO:0007669"/>
    <property type="project" value="UniProtKB-KW"/>
</dbReference>